<evidence type="ECO:0000256" key="4">
    <source>
        <dbReference type="ARBA" id="ARBA00022691"/>
    </source>
</evidence>
<dbReference type="PANTHER" id="PTHR33841">
    <property type="entry name" value="DNA METHYLTRANSFERASE YEEA-RELATED"/>
    <property type="match status" value="1"/>
</dbReference>
<dbReference type="Proteomes" id="UP000696931">
    <property type="component" value="Unassembled WGS sequence"/>
</dbReference>
<dbReference type="GO" id="GO:0032259">
    <property type="term" value="P:methylation"/>
    <property type="evidence" value="ECO:0007669"/>
    <property type="project" value="UniProtKB-KW"/>
</dbReference>
<dbReference type="InterPro" id="IPR050953">
    <property type="entry name" value="N4_N6_ade-DNA_methylase"/>
</dbReference>
<evidence type="ECO:0000256" key="1">
    <source>
        <dbReference type="ARBA" id="ARBA00011900"/>
    </source>
</evidence>
<protein>
    <recommendedName>
        <fullName evidence="1">site-specific DNA-methyltransferase (adenine-specific)</fullName>
        <ecNumber evidence="1">2.1.1.72</ecNumber>
    </recommendedName>
</protein>
<dbReference type="GO" id="GO:0009007">
    <property type="term" value="F:site-specific DNA-methyltransferase (adenine-specific) activity"/>
    <property type="evidence" value="ECO:0007669"/>
    <property type="project" value="UniProtKB-EC"/>
</dbReference>
<evidence type="ECO:0000313" key="8">
    <source>
        <dbReference type="EMBL" id="MBI5168202.1"/>
    </source>
</evidence>
<dbReference type="SUPFAM" id="SSF53335">
    <property type="entry name" value="S-adenosyl-L-methionine-dependent methyltransferases"/>
    <property type="match status" value="1"/>
</dbReference>
<evidence type="ECO:0000256" key="2">
    <source>
        <dbReference type="ARBA" id="ARBA00022603"/>
    </source>
</evidence>
<dbReference type="GO" id="GO:0004519">
    <property type="term" value="F:endonuclease activity"/>
    <property type="evidence" value="ECO:0007669"/>
    <property type="project" value="UniProtKB-KW"/>
</dbReference>
<dbReference type="Gene3D" id="3.40.50.150">
    <property type="entry name" value="Vaccinia Virus protein VP39"/>
    <property type="match status" value="2"/>
</dbReference>
<dbReference type="EMBL" id="JACRIW010000016">
    <property type="protein sequence ID" value="MBI5168202.1"/>
    <property type="molecule type" value="Genomic_DNA"/>
</dbReference>
<dbReference type="InterPro" id="IPR029063">
    <property type="entry name" value="SAM-dependent_MTases_sf"/>
</dbReference>
<dbReference type="PANTHER" id="PTHR33841:SF1">
    <property type="entry name" value="DNA METHYLTRANSFERASE A"/>
    <property type="match status" value="1"/>
</dbReference>
<evidence type="ECO:0000256" key="5">
    <source>
        <dbReference type="ARBA" id="ARBA00047942"/>
    </source>
</evidence>
<evidence type="ECO:0000256" key="3">
    <source>
        <dbReference type="ARBA" id="ARBA00022679"/>
    </source>
</evidence>
<comment type="caution">
    <text evidence="8">The sequence shown here is derived from an EMBL/GenBank/DDBJ whole genome shotgun (WGS) entry which is preliminary data.</text>
</comment>
<gene>
    <name evidence="8" type="ORF">HZA61_01815</name>
</gene>
<dbReference type="Pfam" id="PF07669">
    <property type="entry name" value="Eco57I"/>
    <property type="match status" value="1"/>
</dbReference>
<evidence type="ECO:0000259" key="7">
    <source>
        <dbReference type="Pfam" id="PF07669"/>
    </source>
</evidence>
<feature type="domain" description="Type II methyltransferase M.TaqI-like" evidence="7">
    <location>
        <begin position="678"/>
        <end position="949"/>
    </location>
</feature>
<keyword evidence="4" id="KW-0949">S-adenosyl-L-methionine</keyword>
<comment type="catalytic activity">
    <reaction evidence="5">
        <text>a 2'-deoxyadenosine in DNA + S-adenosyl-L-methionine = an N(6)-methyl-2'-deoxyadenosine in DNA + S-adenosyl-L-homocysteine + H(+)</text>
        <dbReference type="Rhea" id="RHEA:15197"/>
        <dbReference type="Rhea" id="RHEA-COMP:12418"/>
        <dbReference type="Rhea" id="RHEA-COMP:12419"/>
        <dbReference type="ChEBI" id="CHEBI:15378"/>
        <dbReference type="ChEBI" id="CHEBI:57856"/>
        <dbReference type="ChEBI" id="CHEBI:59789"/>
        <dbReference type="ChEBI" id="CHEBI:90615"/>
        <dbReference type="ChEBI" id="CHEBI:90616"/>
        <dbReference type="EC" id="2.1.1.72"/>
    </reaction>
</comment>
<dbReference type="PRINTS" id="PR00507">
    <property type="entry name" value="N12N6MTFRASE"/>
</dbReference>
<keyword evidence="3" id="KW-0808">Transferase</keyword>
<feature type="compositionally biased region" description="Basic residues" evidence="6">
    <location>
        <begin position="1352"/>
        <end position="1362"/>
    </location>
</feature>
<keyword evidence="8" id="KW-0255">Endonuclease</keyword>
<dbReference type="GO" id="GO:0006304">
    <property type="term" value="P:DNA modification"/>
    <property type="evidence" value="ECO:0007669"/>
    <property type="project" value="InterPro"/>
</dbReference>
<reference evidence="8" key="1">
    <citation type="submission" date="2020-07" db="EMBL/GenBank/DDBJ databases">
        <title>Huge and variable diversity of episymbiotic CPR bacteria and DPANN archaea in groundwater ecosystems.</title>
        <authorList>
            <person name="He C.Y."/>
            <person name="Keren R."/>
            <person name="Whittaker M."/>
            <person name="Farag I.F."/>
            <person name="Doudna J."/>
            <person name="Cate J.H.D."/>
            <person name="Banfield J.F."/>
        </authorList>
    </citation>
    <scope>NUCLEOTIDE SEQUENCE</scope>
    <source>
        <strain evidence="8">NC_groundwater_1813_Pr3_B-0.1um_71_17</strain>
    </source>
</reference>
<organism evidence="8 9">
    <name type="scientific">Eiseniibacteriota bacterium</name>
    <dbReference type="NCBI Taxonomy" id="2212470"/>
    <lineage>
        <taxon>Bacteria</taxon>
        <taxon>Candidatus Eiseniibacteriota</taxon>
    </lineage>
</organism>
<name>A0A933S9V5_UNCEI</name>
<feature type="compositionally biased region" description="Basic and acidic residues" evidence="6">
    <location>
        <begin position="1338"/>
        <end position="1351"/>
    </location>
</feature>
<feature type="region of interest" description="Disordered" evidence="6">
    <location>
        <begin position="1338"/>
        <end position="1377"/>
    </location>
</feature>
<sequence>MRQRFEWLRFAEPAGPFLSPPVLVEVWPQGMAAPPTEKFEWLRDALSEWRDAVSGPRPDLALHRQWCEHVVRDFLGWPSGCVRALGAGVTLPTAQAPLGRETLSPDLLLQNPEGHPDGQRVRMLVSIVTPRQQLDRPLQDRTWRASPTDRMVELLRGTGVRLGLVTNGAEWTFVQLVPGEMPGVAHWDVDLWLDERDTLTAFYALFESSRFFAVAAEHTLEAMLDRSRSKQHLVTDQLGKQVRRAVEVLVQALDTADRTRQGQLLSRVPPVEVYEGALTVMMRLVFLFAAEERGLMGEGSESYARDYAVSTLREQLREAADQHGEEVLESRYDAWGRLLATFRLIHEGARHEALAFPAYGGSLFDPDRFAFLEGREAGTHWRDTAAQPLAVSNRTVLHLLTALQELEVEVPGGRERRQLSFRELDVEDVGHVYEGLLDHTAVRAAAVEAPILGLGGSLEPEVPLPKLEALEQKGRKELLDYLEEQTGRTRKTLEKALAQPVVRDEARARRSCGNDEQLYVRVKPWLGLVRDDTLEAPVVIRAGSVYVTAGDSRRTSGTHYTPRTLTEPIVRHALEPVVYRGPAEGLPEAEWQLRSARELLTLKVCDFAMGSGAFLVQACRYLAERLLDAWSAAESAAPGAVRVTPEGEPSTGAAGERLVPLDDEERRVVAMRLVADRCLYGVDRNPMAVEMAKLSLWLVTLQKDRPFNFLDHALRAGDSLLGVTRPEQLRYFDLGEAAGQKLQTFERLVAPALTAASEKRRELEGFPVLSAADAERKAALLAEADARLAELRALGDLLVGATLAGHAKDVNAKSVMGAARDRAADLFDTPEGSAERTARLSELRAEGQRLLDAAKPPRGMSRRPFHWAIEFPEVFEQGGFDSMVANPPFLGGQKITGPMGSDYRTYLVKVVAHGATGSADLSAYFMRRVAELLRDGGAIGMIATNTIAQGDTREVGLDTLLADGYVCPRAVASQKWPGVANLEVALLWVRRGAWAGGHVLDGNAVGGITPYLTVPGSVEGKPYRLAANAGKSFQGSIVLGMGFVLEPEEAQALIARDPRNRDVLFPYLNGEDLNSRWDQSPSRWVINFHDWPLDRASAPEGYEGPVAAEYPECLRLIEERARAERERLAAGDATARDRARRWWQFARPTMGLYAAVHSLDSVLVACRVTKFIAHHSANPAQVFDVGLNVIVDAELWAPLESTIYEAWVRAYASTLESRVRYVLTDTFEVFPFHLASLHAREVRGQLVEHRLRVYEAEREGLTATYNRFHSPAEKSPDIEQLRALHVELDRAVSDAYGWTDLALGHDFHATKQGTRFTLSDPARREVLARLLQLNHDRHAEELAQGLHDKPAKKSAAKSRAKSPKPAPPKPEAPDLFS</sequence>
<evidence type="ECO:0000313" key="9">
    <source>
        <dbReference type="Proteomes" id="UP000696931"/>
    </source>
</evidence>
<dbReference type="InterPro" id="IPR011639">
    <property type="entry name" value="MethylTrfase_TaqI-like_dom"/>
</dbReference>
<keyword evidence="8" id="KW-0378">Hydrolase</keyword>
<accession>A0A933S9V5</accession>
<proteinExistence type="predicted"/>
<keyword evidence="8" id="KW-0540">Nuclease</keyword>
<dbReference type="EC" id="2.1.1.72" evidence="1"/>
<keyword evidence="2" id="KW-0489">Methyltransferase</keyword>
<evidence type="ECO:0000256" key="6">
    <source>
        <dbReference type="SAM" id="MobiDB-lite"/>
    </source>
</evidence>